<keyword evidence="2" id="KW-1185">Reference proteome</keyword>
<name>A0ABN7X5Y3_GIGMA</name>
<proteinExistence type="predicted"/>
<organism evidence="1 2">
    <name type="scientific">Gigaspora margarita</name>
    <dbReference type="NCBI Taxonomy" id="4874"/>
    <lineage>
        <taxon>Eukaryota</taxon>
        <taxon>Fungi</taxon>
        <taxon>Fungi incertae sedis</taxon>
        <taxon>Mucoromycota</taxon>
        <taxon>Glomeromycotina</taxon>
        <taxon>Glomeromycetes</taxon>
        <taxon>Diversisporales</taxon>
        <taxon>Gigasporaceae</taxon>
        <taxon>Gigaspora</taxon>
    </lineage>
</organism>
<dbReference type="EMBL" id="CAJVQB010092590">
    <property type="protein sequence ID" value="CAG8848560.1"/>
    <property type="molecule type" value="Genomic_DNA"/>
</dbReference>
<feature type="non-terminal residue" evidence="1">
    <location>
        <position position="1"/>
    </location>
</feature>
<reference evidence="1 2" key="1">
    <citation type="submission" date="2021-06" db="EMBL/GenBank/DDBJ databases">
        <authorList>
            <person name="Kallberg Y."/>
            <person name="Tangrot J."/>
            <person name="Rosling A."/>
        </authorList>
    </citation>
    <scope>NUCLEOTIDE SEQUENCE [LARGE SCALE GENOMIC DNA]</scope>
    <source>
        <strain evidence="1 2">120-4 pot B 10/14</strain>
    </source>
</reference>
<gene>
    <name evidence="1" type="ORF">GMARGA_LOCUS39236</name>
</gene>
<feature type="non-terminal residue" evidence="1">
    <location>
        <position position="90"/>
    </location>
</feature>
<evidence type="ECO:0000313" key="2">
    <source>
        <dbReference type="Proteomes" id="UP000789901"/>
    </source>
</evidence>
<evidence type="ECO:0000313" key="1">
    <source>
        <dbReference type="EMBL" id="CAG8848560.1"/>
    </source>
</evidence>
<accession>A0ABN7X5Y3</accession>
<dbReference type="Proteomes" id="UP000789901">
    <property type="component" value="Unassembled WGS sequence"/>
</dbReference>
<comment type="caution">
    <text evidence="1">The sequence shown here is derived from an EMBL/GenBank/DDBJ whole genome shotgun (WGS) entry which is preliminary data.</text>
</comment>
<protein>
    <submittedName>
        <fullName evidence="1">14482_t:CDS:1</fullName>
    </submittedName>
</protein>
<sequence>LRKETKGMPPATVKKKDSYEEFESGKDSYEGFESEEETTKEYYKWIEELNQKFECVLICMELPKYGELTVGIEFSDENSNWKKDNNDYIQ</sequence>